<feature type="compositionally biased region" description="Polar residues" evidence="2">
    <location>
        <begin position="134"/>
        <end position="152"/>
    </location>
</feature>
<evidence type="ECO:0000313" key="5">
    <source>
        <dbReference type="EMBL" id="KAK4178075.1"/>
    </source>
</evidence>
<feature type="compositionally biased region" description="Polar residues" evidence="2">
    <location>
        <begin position="102"/>
        <end position="111"/>
    </location>
</feature>
<proteinExistence type="predicted"/>
<feature type="signal peptide" evidence="3">
    <location>
        <begin position="1"/>
        <end position="18"/>
    </location>
</feature>
<keyword evidence="1 3" id="KW-0732">Signal</keyword>
<evidence type="ECO:0000256" key="1">
    <source>
        <dbReference type="ARBA" id="ARBA00022729"/>
    </source>
</evidence>
<gene>
    <name evidence="5" type="ORF">QBC36DRAFT_288949</name>
</gene>
<protein>
    <submittedName>
        <fullName evidence="5">Ser-Thr-rich glycosyl-phosphatidyl-inositol-anchored membrane family-domain-containing protein</fullName>
    </submittedName>
</protein>
<feature type="compositionally biased region" description="Low complexity" evidence="2">
    <location>
        <begin position="203"/>
        <end position="212"/>
    </location>
</feature>
<organism evidence="5 6">
    <name type="scientific">Triangularia setosa</name>
    <dbReference type="NCBI Taxonomy" id="2587417"/>
    <lineage>
        <taxon>Eukaryota</taxon>
        <taxon>Fungi</taxon>
        <taxon>Dikarya</taxon>
        <taxon>Ascomycota</taxon>
        <taxon>Pezizomycotina</taxon>
        <taxon>Sordariomycetes</taxon>
        <taxon>Sordariomycetidae</taxon>
        <taxon>Sordariales</taxon>
        <taxon>Podosporaceae</taxon>
        <taxon>Triangularia</taxon>
    </lineage>
</organism>
<dbReference type="InterPro" id="IPR052982">
    <property type="entry name" value="SRP1/TIP1-like"/>
</dbReference>
<dbReference type="PANTHER" id="PTHR40633">
    <property type="entry name" value="MATRIX PROTEIN, PUTATIVE (AFU_ORTHOLOGUE AFUA_8G05410)-RELATED"/>
    <property type="match status" value="1"/>
</dbReference>
<dbReference type="Proteomes" id="UP001302321">
    <property type="component" value="Unassembled WGS sequence"/>
</dbReference>
<feature type="domain" description="Yeast cell wall synthesis Kre9/Knh1-like N-terminal" evidence="4">
    <location>
        <begin position="27"/>
        <end position="104"/>
    </location>
</feature>
<evidence type="ECO:0000259" key="4">
    <source>
        <dbReference type="Pfam" id="PF10342"/>
    </source>
</evidence>
<feature type="chain" id="PRO_5042833699" evidence="3">
    <location>
        <begin position="19"/>
        <end position="226"/>
    </location>
</feature>
<feature type="compositionally biased region" description="Low complexity" evidence="2">
    <location>
        <begin position="177"/>
        <end position="186"/>
    </location>
</feature>
<reference evidence="5" key="1">
    <citation type="journal article" date="2023" name="Mol. Phylogenet. Evol.">
        <title>Genome-scale phylogeny and comparative genomics of the fungal order Sordariales.</title>
        <authorList>
            <person name="Hensen N."/>
            <person name="Bonometti L."/>
            <person name="Westerberg I."/>
            <person name="Brannstrom I.O."/>
            <person name="Guillou S."/>
            <person name="Cros-Aarteil S."/>
            <person name="Calhoun S."/>
            <person name="Haridas S."/>
            <person name="Kuo A."/>
            <person name="Mondo S."/>
            <person name="Pangilinan J."/>
            <person name="Riley R."/>
            <person name="LaButti K."/>
            <person name="Andreopoulos B."/>
            <person name="Lipzen A."/>
            <person name="Chen C."/>
            <person name="Yan M."/>
            <person name="Daum C."/>
            <person name="Ng V."/>
            <person name="Clum A."/>
            <person name="Steindorff A."/>
            <person name="Ohm R.A."/>
            <person name="Martin F."/>
            <person name="Silar P."/>
            <person name="Natvig D.O."/>
            <person name="Lalanne C."/>
            <person name="Gautier V."/>
            <person name="Ament-Velasquez S.L."/>
            <person name="Kruys A."/>
            <person name="Hutchinson M.I."/>
            <person name="Powell A.J."/>
            <person name="Barry K."/>
            <person name="Miller A.N."/>
            <person name="Grigoriev I.V."/>
            <person name="Debuchy R."/>
            <person name="Gladieux P."/>
            <person name="Hiltunen Thoren M."/>
            <person name="Johannesson H."/>
        </authorList>
    </citation>
    <scope>NUCLEOTIDE SEQUENCE</scope>
    <source>
        <strain evidence="5">CBS 892.96</strain>
    </source>
</reference>
<sequence length="226" mass="23384">MAKIILTLLAAFATTTQAIKLTNSDWNMVAGETFTIKWTDAEGAVSIRLKFGPANNLQPAQEIASGHPGESFTWTVPTSLGDAQYAIEVEDDSGNINYSDQFSISGHDSQSTGSAEELTATTAAAVTPPSTIADASSSPTSTMETEVASATSEAHETVFESESPRDSADPTQHETRTASTLTTTRANEPSATESDAAESEVPNSGNAGLSGSSLVGAVIGALFLAY</sequence>
<comment type="caution">
    <text evidence="5">The sequence shown here is derived from an EMBL/GenBank/DDBJ whole genome shotgun (WGS) entry which is preliminary data.</text>
</comment>
<evidence type="ECO:0000256" key="2">
    <source>
        <dbReference type="SAM" id="MobiDB-lite"/>
    </source>
</evidence>
<dbReference type="AlphaFoldDB" id="A0AAN7A9I1"/>
<name>A0AAN7A9I1_9PEZI</name>
<feature type="compositionally biased region" description="Basic and acidic residues" evidence="2">
    <location>
        <begin position="153"/>
        <end position="176"/>
    </location>
</feature>
<dbReference type="EMBL" id="MU866148">
    <property type="protein sequence ID" value="KAK4178075.1"/>
    <property type="molecule type" value="Genomic_DNA"/>
</dbReference>
<reference evidence="5" key="2">
    <citation type="submission" date="2023-05" db="EMBL/GenBank/DDBJ databases">
        <authorList>
            <consortium name="Lawrence Berkeley National Laboratory"/>
            <person name="Steindorff A."/>
            <person name="Hensen N."/>
            <person name="Bonometti L."/>
            <person name="Westerberg I."/>
            <person name="Brannstrom I.O."/>
            <person name="Guillou S."/>
            <person name="Cros-Aarteil S."/>
            <person name="Calhoun S."/>
            <person name="Haridas S."/>
            <person name="Kuo A."/>
            <person name="Mondo S."/>
            <person name="Pangilinan J."/>
            <person name="Riley R."/>
            <person name="Labutti K."/>
            <person name="Andreopoulos B."/>
            <person name="Lipzen A."/>
            <person name="Chen C."/>
            <person name="Yanf M."/>
            <person name="Daum C."/>
            <person name="Ng V."/>
            <person name="Clum A."/>
            <person name="Ohm R."/>
            <person name="Martin F."/>
            <person name="Silar P."/>
            <person name="Natvig D."/>
            <person name="Lalanne C."/>
            <person name="Gautier V."/>
            <person name="Ament-Velasquez S.L."/>
            <person name="Kruys A."/>
            <person name="Hutchinson M.I."/>
            <person name="Powell A.J."/>
            <person name="Barry K."/>
            <person name="Miller A.N."/>
            <person name="Grigoriev I.V."/>
            <person name="Debuchy R."/>
            <person name="Gladieux P."/>
            <person name="Thoren M.H."/>
            <person name="Johannesson H."/>
        </authorList>
    </citation>
    <scope>NUCLEOTIDE SEQUENCE</scope>
    <source>
        <strain evidence="5">CBS 892.96</strain>
    </source>
</reference>
<keyword evidence="6" id="KW-1185">Reference proteome</keyword>
<dbReference type="PANTHER" id="PTHR40633:SF1">
    <property type="entry name" value="GPI ANCHORED SERINE-THREONINE RICH PROTEIN (AFU_ORTHOLOGUE AFUA_1G03630)"/>
    <property type="match status" value="1"/>
</dbReference>
<evidence type="ECO:0000256" key="3">
    <source>
        <dbReference type="SAM" id="SignalP"/>
    </source>
</evidence>
<accession>A0AAN7A9I1</accession>
<feature type="region of interest" description="Disordered" evidence="2">
    <location>
        <begin position="102"/>
        <end position="212"/>
    </location>
</feature>
<dbReference type="InterPro" id="IPR018466">
    <property type="entry name" value="Kre9/Knh1-like_N"/>
</dbReference>
<evidence type="ECO:0000313" key="6">
    <source>
        <dbReference type="Proteomes" id="UP001302321"/>
    </source>
</evidence>
<feature type="compositionally biased region" description="Low complexity" evidence="2">
    <location>
        <begin position="112"/>
        <end position="133"/>
    </location>
</feature>
<dbReference type="Pfam" id="PF10342">
    <property type="entry name" value="Kre9_KNH"/>
    <property type="match status" value="1"/>
</dbReference>